<dbReference type="InterPro" id="IPR023365">
    <property type="entry name" value="Sortase_dom-sf"/>
</dbReference>
<keyword evidence="2" id="KW-0472">Membrane</keyword>
<dbReference type="Pfam" id="PF04203">
    <property type="entry name" value="Sortase"/>
    <property type="match status" value="1"/>
</dbReference>
<comment type="caution">
    <text evidence="3">The sequence shown here is derived from an EMBL/GenBank/DDBJ whole genome shotgun (WGS) entry which is preliminary data.</text>
</comment>
<proteinExistence type="predicted"/>
<dbReference type="InterPro" id="IPR005754">
    <property type="entry name" value="Sortase"/>
</dbReference>
<feature type="transmembrane region" description="Helical" evidence="2">
    <location>
        <begin position="262"/>
        <end position="282"/>
    </location>
</feature>
<evidence type="ECO:0000313" key="4">
    <source>
        <dbReference type="Proteomes" id="UP001597191"/>
    </source>
</evidence>
<gene>
    <name evidence="3" type="ORF">ACFQ4R_08860</name>
</gene>
<accession>A0ABW4BR68</accession>
<evidence type="ECO:0000256" key="2">
    <source>
        <dbReference type="SAM" id="Phobius"/>
    </source>
</evidence>
<protein>
    <submittedName>
        <fullName evidence="3">Class C sortase</fullName>
    </submittedName>
</protein>
<dbReference type="Gene3D" id="2.40.260.10">
    <property type="entry name" value="Sortase"/>
    <property type="match status" value="1"/>
</dbReference>
<dbReference type="NCBIfam" id="TIGR01076">
    <property type="entry name" value="sortase_fam"/>
    <property type="match status" value="1"/>
</dbReference>
<dbReference type="SUPFAM" id="SSF63817">
    <property type="entry name" value="Sortase"/>
    <property type="match status" value="1"/>
</dbReference>
<name>A0ABW4BR68_9LACO</name>
<organism evidence="3 4">
    <name type="scientific">Lapidilactobacillus gannanensis</name>
    <dbReference type="NCBI Taxonomy" id="2486002"/>
    <lineage>
        <taxon>Bacteria</taxon>
        <taxon>Bacillati</taxon>
        <taxon>Bacillota</taxon>
        <taxon>Bacilli</taxon>
        <taxon>Lactobacillales</taxon>
        <taxon>Lactobacillaceae</taxon>
        <taxon>Lapidilactobacillus</taxon>
    </lineage>
</organism>
<dbReference type="InterPro" id="IPR042002">
    <property type="entry name" value="Sortase_C"/>
</dbReference>
<dbReference type="CDD" id="cd05827">
    <property type="entry name" value="Sortase_C"/>
    <property type="match status" value="1"/>
</dbReference>
<keyword evidence="2" id="KW-1133">Transmembrane helix</keyword>
<keyword evidence="2" id="KW-0812">Transmembrane</keyword>
<dbReference type="EMBL" id="JBHTOH010000085">
    <property type="protein sequence ID" value="MFD1411693.1"/>
    <property type="molecule type" value="Genomic_DNA"/>
</dbReference>
<feature type="transmembrane region" description="Helical" evidence="2">
    <location>
        <begin position="12"/>
        <end position="35"/>
    </location>
</feature>
<dbReference type="RefSeq" id="WP_125650297.1">
    <property type="nucleotide sequence ID" value="NZ_JBHTOH010000085.1"/>
</dbReference>
<evidence type="ECO:0000256" key="1">
    <source>
        <dbReference type="ARBA" id="ARBA00022801"/>
    </source>
</evidence>
<reference evidence="4" key="1">
    <citation type="journal article" date="2019" name="Int. J. Syst. Evol. Microbiol.">
        <title>The Global Catalogue of Microorganisms (GCM) 10K type strain sequencing project: providing services to taxonomists for standard genome sequencing and annotation.</title>
        <authorList>
            <consortium name="The Broad Institute Genomics Platform"/>
            <consortium name="The Broad Institute Genome Sequencing Center for Infectious Disease"/>
            <person name="Wu L."/>
            <person name="Ma J."/>
        </authorList>
    </citation>
    <scope>NUCLEOTIDE SEQUENCE [LARGE SCALE GENOMIC DNA]</scope>
    <source>
        <strain evidence="4">CCM 8937</strain>
    </source>
</reference>
<dbReference type="Proteomes" id="UP001597191">
    <property type="component" value="Unassembled WGS sequence"/>
</dbReference>
<keyword evidence="1" id="KW-0378">Hydrolase</keyword>
<evidence type="ECO:0000313" key="3">
    <source>
        <dbReference type="EMBL" id="MFD1411693.1"/>
    </source>
</evidence>
<dbReference type="PROSITE" id="PS51257">
    <property type="entry name" value="PROKAR_LIPOPROTEIN"/>
    <property type="match status" value="1"/>
</dbReference>
<sequence>MKMKNSDKQKRSPWLLVMSVVLLLAAACLLLYPYLRTTQQMAANQKAALTVERSVTPKKNDRQESINQAINQYNQLVVQQQQMNQIGGTNASRDRLALVRKFQPELRHPLGFVTVPAIKMSSMPFYYGDDDWALTHGAGLLPWTSIPNGRRGTLAEITSHTGMSQVFFDNIRYLKKGDLIYVTVVNQEFAYKVTRRLVLDPNQPSSIRTSYAKKNQDQIALMTCTPRYINNRRLVVYARRTKLKQAHHTPVQIRSQWTPENIMALLSIIPLLAIIVILWLWWRNRRKDRGQDE</sequence>
<keyword evidence="4" id="KW-1185">Reference proteome</keyword>